<evidence type="ECO:0000313" key="3">
    <source>
        <dbReference type="Proteomes" id="UP001148312"/>
    </source>
</evidence>
<reference evidence="2" key="2">
    <citation type="journal article" date="2023" name="IMA Fungus">
        <title>Comparative genomic study of the Penicillium genus elucidates a diverse pangenome and 15 lateral gene transfer events.</title>
        <authorList>
            <person name="Petersen C."/>
            <person name="Sorensen T."/>
            <person name="Nielsen M.R."/>
            <person name="Sondergaard T.E."/>
            <person name="Sorensen J.L."/>
            <person name="Fitzpatrick D.A."/>
            <person name="Frisvad J.C."/>
            <person name="Nielsen K.L."/>
        </authorList>
    </citation>
    <scope>NUCLEOTIDE SEQUENCE</scope>
    <source>
        <strain evidence="2">IBT 30728</strain>
    </source>
</reference>
<evidence type="ECO:0000313" key="2">
    <source>
        <dbReference type="EMBL" id="KAJ5485278.1"/>
    </source>
</evidence>
<dbReference type="GeneID" id="81625117"/>
<dbReference type="AlphaFoldDB" id="A0A9X0BUJ8"/>
<dbReference type="EMBL" id="JAPWDQ010000005">
    <property type="protein sequence ID" value="KAJ5485278.1"/>
    <property type="molecule type" value="Genomic_DNA"/>
</dbReference>
<keyword evidence="1" id="KW-0812">Transmembrane</keyword>
<proteinExistence type="predicted"/>
<dbReference type="Proteomes" id="UP001148312">
    <property type="component" value="Unassembled WGS sequence"/>
</dbReference>
<name>A0A9X0BUJ8_9EURO</name>
<organism evidence="2 3">
    <name type="scientific">Penicillium diatomitis</name>
    <dbReference type="NCBI Taxonomy" id="2819901"/>
    <lineage>
        <taxon>Eukaryota</taxon>
        <taxon>Fungi</taxon>
        <taxon>Dikarya</taxon>
        <taxon>Ascomycota</taxon>
        <taxon>Pezizomycotina</taxon>
        <taxon>Eurotiomycetes</taxon>
        <taxon>Eurotiomycetidae</taxon>
        <taxon>Eurotiales</taxon>
        <taxon>Aspergillaceae</taxon>
        <taxon>Penicillium</taxon>
    </lineage>
</organism>
<reference evidence="2" key="1">
    <citation type="submission" date="2022-12" db="EMBL/GenBank/DDBJ databases">
        <authorList>
            <person name="Petersen C."/>
        </authorList>
    </citation>
    <scope>NUCLEOTIDE SEQUENCE</scope>
    <source>
        <strain evidence="2">IBT 30728</strain>
    </source>
</reference>
<accession>A0A9X0BUJ8</accession>
<keyword evidence="1" id="KW-0472">Membrane</keyword>
<protein>
    <submittedName>
        <fullName evidence="2">Uncharacterized protein</fullName>
    </submittedName>
</protein>
<keyword evidence="3" id="KW-1185">Reference proteome</keyword>
<sequence>MQYKVDNESGRDIYRCYNDFGTFDGREIKNMVSKLVDFGLITRFNNLSTRNWVFILPNRTIKVLRRRSICNITGFLFPLVLVTISGLGSRLTILFGKLWIILGNKVLFQQVHHTNCQYDAKSHLAEMIA</sequence>
<comment type="caution">
    <text evidence="2">The sequence shown here is derived from an EMBL/GenBank/DDBJ whole genome shotgun (WGS) entry which is preliminary data.</text>
</comment>
<dbReference type="RefSeq" id="XP_056790062.1">
    <property type="nucleotide sequence ID" value="XM_056934868.1"/>
</dbReference>
<evidence type="ECO:0000256" key="1">
    <source>
        <dbReference type="SAM" id="Phobius"/>
    </source>
</evidence>
<feature type="transmembrane region" description="Helical" evidence="1">
    <location>
        <begin position="69"/>
        <end position="88"/>
    </location>
</feature>
<keyword evidence="1" id="KW-1133">Transmembrane helix</keyword>
<gene>
    <name evidence="2" type="ORF">N7539_005266</name>
</gene>